<reference evidence="1" key="1">
    <citation type="submission" date="2020-06" db="EMBL/GenBank/DDBJ databases">
        <title>Unique genomic features of the anaerobic methanotrophic archaea.</title>
        <authorList>
            <person name="Chadwick G.L."/>
            <person name="Skennerton C.T."/>
            <person name="Laso-Perez R."/>
            <person name="Leu A.O."/>
            <person name="Speth D.R."/>
            <person name="Yu H."/>
            <person name="Morgan-Lang C."/>
            <person name="Hatzenpichler R."/>
            <person name="Goudeau D."/>
            <person name="Malmstrom R."/>
            <person name="Brazelton W.J."/>
            <person name="Woyke T."/>
            <person name="Hallam S.J."/>
            <person name="Tyson G.W."/>
            <person name="Wegener G."/>
            <person name="Boetius A."/>
            <person name="Orphan V."/>
        </authorList>
    </citation>
    <scope>NUCLEOTIDE SEQUENCE</scope>
</reference>
<evidence type="ECO:0000313" key="1">
    <source>
        <dbReference type="EMBL" id="QNO51473.1"/>
    </source>
</evidence>
<accession>A0A7G9YTY9</accession>
<organism evidence="1">
    <name type="scientific">Candidatus Methanophagaceae archaeon ANME-1 ERB6</name>
    <dbReference type="NCBI Taxonomy" id="2759912"/>
    <lineage>
        <taxon>Archaea</taxon>
        <taxon>Methanobacteriati</taxon>
        <taxon>Methanobacteriota</taxon>
        <taxon>Stenosarchaea group</taxon>
        <taxon>Methanomicrobia</taxon>
        <taxon>Candidatus Methanophagales</taxon>
        <taxon>Candidatus Methanophagaceae</taxon>
    </lineage>
</organism>
<gene>
    <name evidence="1" type="ORF">OGFGKJAA_00039</name>
</gene>
<name>A0A7G9YTY9_9EURY</name>
<dbReference type="AlphaFoldDB" id="A0A7G9YTY9"/>
<proteinExistence type="predicted"/>
<protein>
    <submittedName>
        <fullName evidence="1">Uncharacterized protein</fullName>
    </submittedName>
</protein>
<dbReference type="EMBL" id="MT631470">
    <property type="protein sequence ID" value="QNO51473.1"/>
    <property type="molecule type" value="Genomic_DNA"/>
</dbReference>
<sequence>MDKRQLIEVLRRNPKNVRVRKLCKIAEAFDFRFRGGKIICISTQ</sequence>